<dbReference type="GO" id="GO:0016788">
    <property type="term" value="F:hydrolase activity, acting on ester bonds"/>
    <property type="evidence" value="ECO:0007669"/>
    <property type="project" value="InterPro"/>
</dbReference>
<dbReference type="InterPro" id="IPR055438">
    <property type="entry name" value="AstE_AspA_cat"/>
</dbReference>
<evidence type="ECO:0000313" key="7">
    <source>
        <dbReference type="EMBL" id="NVN39528.1"/>
    </source>
</evidence>
<keyword evidence="2" id="KW-0479">Metal-binding</keyword>
<dbReference type="Gene3D" id="3.40.630.10">
    <property type="entry name" value="Zn peptidases"/>
    <property type="match status" value="1"/>
</dbReference>
<name>A0A850P6H4_9PROT</name>
<evidence type="ECO:0000256" key="5">
    <source>
        <dbReference type="SAM" id="MobiDB-lite"/>
    </source>
</evidence>
<dbReference type="Proteomes" id="UP000585665">
    <property type="component" value="Unassembled WGS sequence"/>
</dbReference>
<evidence type="ECO:0000259" key="6">
    <source>
        <dbReference type="Pfam" id="PF24827"/>
    </source>
</evidence>
<proteinExistence type="predicted"/>
<dbReference type="GO" id="GO:0005829">
    <property type="term" value="C:cytosol"/>
    <property type="evidence" value="ECO:0007669"/>
    <property type="project" value="TreeGrafter"/>
</dbReference>
<comment type="caution">
    <text evidence="7">The sequence shown here is derived from an EMBL/GenBank/DDBJ whole genome shotgun (WGS) entry which is preliminary data.</text>
</comment>
<evidence type="ECO:0000256" key="2">
    <source>
        <dbReference type="ARBA" id="ARBA00022723"/>
    </source>
</evidence>
<keyword evidence="8" id="KW-1185">Reference proteome</keyword>
<evidence type="ECO:0000256" key="3">
    <source>
        <dbReference type="ARBA" id="ARBA00022801"/>
    </source>
</evidence>
<sequence length="344" mass="36968">MSCGASPRGSEGPARVKASLFRDTLPPPPPPLPDFAVALRPPDLTRWERGNAGIPGVMHFETRHPGPHVVVSCLMHGNEYAGAVAVDRLLRRGVRPARGRLSFVFLNLAAFARFDRANPVASRFIDEDMNRLWAPVILDGSGQSAELDRAREVAPVLRSADLLLDLHTMLWAGAPIFLAAEGRSGAALASTLAPGTLVVEDQGHASGARLIDGAIFPSRDKPVRACLLEAGQHWHVRSAACSLRAVRTMLRHGCGIRGEASPATAILPDPRRSVRVTDTITARTSGFTFLHPFRNGDIIADGGTVLARDGTDEIRTPYNDCLLVMPNLRPGQGQTAVRLAHRVG</sequence>
<dbReference type="PANTHER" id="PTHR15162:SF7">
    <property type="entry name" value="SUCCINYLGLUTAMATE DESUCCINYLASE"/>
    <property type="match status" value="1"/>
</dbReference>
<dbReference type="InterPro" id="IPR050178">
    <property type="entry name" value="AspA/AstE_fam"/>
</dbReference>
<dbReference type="EMBL" id="JABXXR010000010">
    <property type="protein sequence ID" value="NVN39528.1"/>
    <property type="molecule type" value="Genomic_DNA"/>
</dbReference>
<keyword evidence="3" id="KW-0378">Hydrolase</keyword>
<evidence type="ECO:0000256" key="4">
    <source>
        <dbReference type="ARBA" id="ARBA00022833"/>
    </source>
</evidence>
<dbReference type="AlphaFoldDB" id="A0A850P6H4"/>
<evidence type="ECO:0000256" key="1">
    <source>
        <dbReference type="ARBA" id="ARBA00001947"/>
    </source>
</evidence>
<gene>
    <name evidence="7" type="ORF">HUK82_02955</name>
</gene>
<dbReference type="RefSeq" id="WP_176612530.1">
    <property type="nucleotide sequence ID" value="NZ_JABXXR010000010.1"/>
</dbReference>
<organism evidence="7 8">
    <name type="scientific">Ameyamaea chiangmaiensis</name>
    <dbReference type="NCBI Taxonomy" id="442969"/>
    <lineage>
        <taxon>Bacteria</taxon>
        <taxon>Pseudomonadati</taxon>
        <taxon>Pseudomonadota</taxon>
        <taxon>Alphaproteobacteria</taxon>
        <taxon>Acetobacterales</taxon>
        <taxon>Acetobacteraceae</taxon>
        <taxon>Ameyamaea</taxon>
    </lineage>
</organism>
<feature type="domain" description="Succinylglutamate desuccinylase/Aspartoacylase catalytic" evidence="6">
    <location>
        <begin position="65"/>
        <end position="169"/>
    </location>
</feature>
<reference evidence="7 8" key="1">
    <citation type="submission" date="2020-06" db="EMBL/GenBank/DDBJ databases">
        <title>Description of novel acetic acid bacteria.</title>
        <authorList>
            <person name="Sombolestani A."/>
        </authorList>
    </citation>
    <scope>NUCLEOTIDE SEQUENCE [LARGE SCALE GENOMIC DNA]</scope>
    <source>
        <strain evidence="7 8">LMG 27010</strain>
    </source>
</reference>
<feature type="region of interest" description="Disordered" evidence="5">
    <location>
        <begin position="1"/>
        <end position="32"/>
    </location>
</feature>
<comment type="cofactor">
    <cofactor evidence="1">
        <name>Zn(2+)</name>
        <dbReference type="ChEBI" id="CHEBI:29105"/>
    </cofactor>
</comment>
<dbReference type="PANTHER" id="PTHR15162">
    <property type="entry name" value="ASPARTOACYLASE"/>
    <property type="match status" value="1"/>
</dbReference>
<protein>
    <submittedName>
        <fullName evidence="7">Succinylglutamate desuccinylase/aspartoacylase family protein</fullName>
    </submittedName>
</protein>
<keyword evidence="4" id="KW-0862">Zinc</keyword>
<dbReference type="SUPFAM" id="SSF53187">
    <property type="entry name" value="Zn-dependent exopeptidases"/>
    <property type="match status" value="1"/>
</dbReference>
<evidence type="ECO:0000313" key="8">
    <source>
        <dbReference type="Proteomes" id="UP000585665"/>
    </source>
</evidence>
<dbReference type="Pfam" id="PF24827">
    <property type="entry name" value="AstE_AspA_cat"/>
    <property type="match status" value="1"/>
</dbReference>
<accession>A0A850P6H4</accession>
<dbReference type="GO" id="GO:0046872">
    <property type="term" value="F:metal ion binding"/>
    <property type="evidence" value="ECO:0007669"/>
    <property type="project" value="UniProtKB-KW"/>
</dbReference>